<organism evidence="11 12">
    <name type="scientific">Cicer arietinum</name>
    <name type="common">Chickpea</name>
    <name type="synonym">Garbanzo</name>
    <dbReference type="NCBI Taxonomy" id="3827"/>
    <lineage>
        <taxon>Eukaryota</taxon>
        <taxon>Viridiplantae</taxon>
        <taxon>Streptophyta</taxon>
        <taxon>Embryophyta</taxon>
        <taxon>Tracheophyta</taxon>
        <taxon>Spermatophyta</taxon>
        <taxon>Magnoliopsida</taxon>
        <taxon>eudicotyledons</taxon>
        <taxon>Gunneridae</taxon>
        <taxon>Pentapetalae</taxon>
        <taxon>rosids</taxon>
        <taxon>fabids</taxon>
        <taxon>Fabales</taxon>
        <taxon>Fabaceae</taxon>
        <taxon>Papilionoideae</taxon>
        <taxon>50 kb inversion clade</taxon>
        <taxon>NPAAA clade</taxon>
        <taxon>Hologalegina</taxon>
        <taxon>IRL clade</taxon>
        <taxon>Cicereae</taxon>
        <taxon>Cicer</taxon>
    </lineage>
</organism>
<dbReference type="PROSITE" id="PS51293">
    <property type="entry name" value="SANT"/>
    <property type="match status" value="1"/>
</dbReference>
<keyword evidence="5" id="KW-0539">Nucleus</keyword>
<dbReference type="FunFam" id="1.10.10.60:FF:000009">
    <property type="entry name" value="transcription factor MYB1R1"/>
    <property type="match status" value="1"/>
</dbReference>
<dbReference type="SMART" id="SM00717">
    <property type="entry name" value="SANT"/>
    <property type="match status" value="1"/>
</dbReference>
<dbReference type="GO" id="GO:0005634">
    <property type="term" value="C:nucleus"/>
    <property type="evidence" value="ECO:0007669"/>
    <property type="project" value="UniProtKB-SubCell"/>
</dbReference>
<evidence type="ECO:0000256" key="2">
    <source>
        <dbReference type="ARBA" id="ARBA00023015"/>
    </source>
</evidence>
<reference evidence="11" key="1">
    <citation type="journal article" date="2013" name="Nat. Biotechnol.">
        <title>Draft genome sequence of chickpea (Cicer arietinum) provides a resource for trait improvement.</title>
        <authorList>
            <person name="Varshney R.K."/>
            <person name="Song C."/>
            <person name="Saxena R.K."/>
            <person name="Azam S."/>
            <person name="Yu S."/>
            <person name="Sharpe A.G."/>
            <person name="Cannon S."/>
            <person name="Baek J."/>
            <person name="Rosen B.D."/>
            <person name="Tar'an B."/>
            <person name="Millan T."/>
            <person name="Zhang X."/>
            <person name="Ramsay L.D."/>
            <person name="Iwata A."/>
            <person name="Wang Y."/>
            <person name="Nelson W."/>
            <person name="Farmer A.D."/>
            <person name="Gaur P.M."/>
            <person name="Soderlund C."/>
            <person name="Penmetsa R.V."/>
            <person name="Xu C."/>
            <person name="Bharti A.K."/>
            <person name="He W."/>
            <person name="Winter P."/>
            <person name="Zhao S."/>
            <person name="Hane J.K."/>
            <person name="Carrasquilla-Garcia N."/>
            <person name="Condie J.A."/>
            <person name="Upadhyaya H.D."/>
            <person name="Luo M.C."/>
            <person name="Thudi M."/>
            <person name="Gowda C.L."/>
            <person name="Singh N.P."/>
            <person name="Lichtenzveig J."/>
            <person name="Gali K.K."/>
            <person name="Rubio J."/>
            <person name="Nadarajan N."/>
            <person name="Dolezel J."/>
            <person name="Bansal K.C."/>
            <person name="Xu X."/>
            <person name="Edwards D."/>
            <person name="Zhang G."/>
            <person name="Kahl G."/>
            <person name="Gil J."/>
            <person name="Singh K.B."/>
            <person name="Datta S.K."/>
            <person name="Jackson S.A."/>
            <person name="Wang J."/>
            <person name="Cook D.R."/>
        </authorList>
    </citation>
    <scope>NUCLEOTIDE SEQUENCE [LARGE SCALE GENOMIC DNA]</scope>
    <source>
        <strain evidence="11">cv. CDC Frontier</strain>
    </source>
</reference>
<evidence type="ECO:0000256" key="3">
    <source>
        <dbReference type="ARBA" id="ARBA00023125"/>
    </source>
</evidence>
<dbReference type="Gene3D" id="1.10.10.60">
    <property type="entry name" value="Homeodomain-like"/>
    <property type="match status" value="1"/>
</dbReference>
<keyword evidence="3" id="KW-0238">DNA-binding</keyword>
<dbReference type="RefSeq" id="XP_004503538.1">
    <property type="nucleotide sequence ID" value="XM_004503481.3"/>
</dbReference>
<dbReference type="AlphaFoldDB" id="A0A1S2YFG9"/>
<proteinExistence type="predicted"/>
<keyword evidence="11" id="KW-1185">Reference proteome</keyword>
<dbReference type="GO" id="GO:0009723">
    <property type="term" value="P:response to ethylene"/>
    <property type="evidence" value="ECO:0007669"/>
    <property type="project" value="TreeGrafter"/>
</dbReference>
<feature type="domain" description="HTH myb-type" evidence="10">
    <location>
        <begin position="104"/>
        <end position="160"/>
    </location>
</feature>
<evidence type="ECO:0000256" key="4">
    <source>
        <dbReference type="ARBA" id="ARBA00023163"/>
    </source>
</evidence>
<name>A0A1S2YFG9_CICAR</name>
<dbReference type="InterPro" id="IPR006447">
    <property type="entry name" value="Myb_dom_plants"/>
</dbReference>
<dbReference type="PROSITE" id="PS50158">
    <property type="entry name" value="ZF_CCHC"/>
    <property type="match status" value="1"/>
</dbReference>
<evidence type="ECO:0000313" key="11">
    <source>
        <dbReference type="Proteomes" id="UP000087171"/>
    </source>
</evidence>
<keyword evidence="6" id="KW-0862">Zinc</keyword>
<dbReference type="InterPro" id="IPR009057">
    <property type="entry name" value="Homeodomain-like_sf"/>
</dbReference>
<reference evidence="12" key="2">
    <citation type="submission" date="2025-08" db="UniProtKB">
        <authorList>
            <consortium name="RefSeq"/>
        </authorList>
    </citation>
    <scope>IDENTIFICATION</scope>
    <source>
        <tissue evidence="12">Etiolated seedlings</tissue>
    </source>
</reference>
<dbReference type="KEGG" id="cam:101500241"/>
<dbReference type="GO" id="GO:0006355">
    <property type="term" value="P:regulation of DNA-templated transcription"/>
    <property type="evidence" value="ECO:0007669"/>
    <property type="project" value="UniProtKB-ARBA"/>
</dbReference>
<dbReference type="PROSITE" id="PS50090">
    <property type="entry name" value="MYB_LIKE"/>
    <property type="match status" value="1"/>
</dbReference>
<gene>
    <name evidence="12" type="primary">LOC101500241</name>
</gene>
<evidence type="ECO:0000259" key="10">
    <source>
        <dbReference type="PROSITE" id="PS51294"/>
    </source>
</evidence>
<dbReference type="GO" id="GO:0008270">
    <property type="term" value="F:zinc ion binding"/>
    <property type="evidence" value="ECO:0007669"/>
    <property type="project" value="UniProtKB-KW"/>
</dbReference>
<dbReference type="PANTHER" id="PTHR44191">
    <property type="entry name" value="TRANSCRIPTION FACTOR KUA1"/>
    <property type="match status" value="1"/>
</dbReference>
<evidence type="ECO:0000259" key="7">
    <source>
        <dbReference type="PROSITE" id="PS50090"/>
    </source>
</evidence>
<dbReference type="OrthoDB" id="118550at2759"/>
<dbReference type="InterPro" id="IPR017930">
    <property type="entry name" value="Myb_dom"/>
</dbReference>
<dbReference type="eggNOG" id="ENOG502RPM1">
    <property type="taxonomic scope" value="Eukaryota"/>
</dbReference>
<dbReference type="InterPro" id="IPR017884">
    <property type="entry name" value="SANT_dom"/>
</dbReference>
<protein>
    <submittedName>
        <fullName evidence="12">Probable transcription factor At5g61620</fullName>
    </submittedName>
</protein>
<evidence type="ECO:0000259" key="8">
    <source>
        <dbReference type="PROSITE" id="PS50158"/>
    </source>
</evidence>
<dbReference type="PANTHER" id="PTHR44191:SF80">
    <property type="entry name" value="MYB-LIKE TRANSCRIPTION FACTOR FAMILY PROTEIN"/>
    <property type="match status" value="1"/>
</dbReference>
<sequence length="290" mass="32168">MGRRKCSQCGKIGHNSRTCTPFTNIGLRLFGVQLPYNNIPPSSNSVVSNNNIKKSFSMDTFPSPISSPSSSLSSSIITNIDEINHHKSTSNISYPSDCFIGPPQDKKKGVPWTEEEHRIFLVGLEKVGKGDWRGISRNFVTTRTPTQVASHAQKYFLRLATINNKKKRRSSLFDLIETKNNVDGRSHANSVILDHKLEDNCKCEEVEIINDATTLSLLGGCIKQEETAKLSAKQQINYSQVVEHHQVVPLINWIHPNLELTLAVASPNNTQLELNQPSPGPFLLGPISVT</sequence>
<dbReference type="GO" id="GO:0003677">
    <property type="term" value="F:DNA binding"/>
    <property type="evidence" value="ECO:0007669"/>
    <property type="project" value="UniProtKB-KW"/>
</dbReference>
<dbReference type="CDD" id="cd00167">
    <property type="entry name" value="SANT"/>
    <property type="match status" value="1"/>
</dbReference>
<evidence type="ECO:0000259" key="9">
    <source>
        <dbReference type="PROSITE" id="PS51293"/>
    </source>
</evidence>
<evidence type="ECO:0000256" key="5">
    <source>
        <dbReference type="ARBA" id="ARBA00023242"/>
    </source>
</evidence>
<feature type="domain" description="Myb-like" evidence="7">
    <location>
        <begin position="104"/>
        <end position="156"/>
    </location>
</feature>
<dbReference type="GeneID" id="101500241"/>
<dbReference type="Proteomes" id="UP000087171">
    <property type="component" value="Chromosome Ca6"/>
</dbReference>
<dbReference type="PROSITE" id="PS51294">
    <property type="entry name" value="HTH_MYB"/>
    <property type="match status" value="1"/>
</dbReference>
<keyword evidence="2" id="KW-0805">Transcription regulation</keyword>
<dbReference type="Pfam" id="PF00249">
    <property type="entry name" value="Myb_DNA-binding"/>
    <property type="match status" value="1"/>
</dbReference>
<comment type="subcellular location">
    <subcellularLocation>
        <location evidence="1">Nucleus</location>
    </subcellularLocation>
</comment>
<evidence type="ECO:0000256" key="1">
    <source>
        <dbReference type="ARBA" id="ARBA00004123"/>
    </source>
</evidence>
<keyword evidence="6" id="KW-0479">Metal-binding</keyword>
<keyword evidence="4" id="KW-0804">Transcription</keyword>
<dbReference type="InterPro" id="IPR001005">
    <property type="entry name" value="SANT/Myb"/>
</dbReference>
<feature type="domain" description="SANT" evidence="9">
    <location>
        <begin position="112"/>
        <end position="160"/>
    </location>
</feature>
<feature type="domain" description="CCHC-type" evidence="8">
    <location>
        <begin position="4"/>
        <end position="19"/>
    </location>
</feature>
<dbReference type="NCBIfam" id="TIGR01557">
    <property type="entry name" value="myb_SHAQKYF"/>
    <property type="match status" value="1"/>
</dbReference>
<evidence type="ECO:0000256" key="6">
    <source>
        <dbReference type="PROSITE-ProRule" id="PRU00047"/>
    </source>
</evidence>
<dbReference type="PaxDb" id="3827-XP_004503538.1"/>
<dbReference type="InterPro" id="IPR001878">
    <property type="entry name" value="Znf_CCHC"/>
</dbReference>
<accession>A0A1S2YFG9</accession>
<keyword evidence="6" id="KW-0863">Zinc-finger</keyword>
<dbReference type="InterPro" id="IPR052245">
    <property type="entry name" value="Plant_Stress_Dev_TF"/>
</dbReference>
<dbReference type="GO" id="GO:0009739">
    <property type="term" value="P:response to gibberellin"/>
    <property type="evidence" value="ECO:0007669"/>
    <property type="project" value="TreeGrafter"/>
</dbReference>
<evidence type="ECO:0000313" key="12">
    <source>
        <dbReference type="RefSeq" id="XP_004503538.1"/>
    </source>
</evidence>
<dbReference type="SUPFAM" id="SSF46689">
    <property type="entry name" value="Homeodomain-like"/>
    <property type="match status" value="1"/>
</dbReference>